<dbReference type="RefSeq" id="WP_190302842.1">
    <property type="nucleotide sequence ID" value="NZ_JACOIJ010000039.1"/>
</dbReference>
<keyword evidence="1" id="KW-0418">Kinase</keyword>
<keyword evidence="1" id="KW-0808">Transferase</keyword>
<reference evidence="1 2" key="1">
    <citation type="submission" date="2020-08" db="EMBL/GenBank/DDBJ databases">
        <title>Sphingobacterium sp. DN04309 isolated from aquaculture water.</title>
        <authorList>
            <person name="Zhang M."/>
        </authorList>
    </citation>
    <scope>NUCLEOTIDE SEQUENCE [LARGE SCALE GENOMIC DNA]</scope>
    <source>
        <strain evidence="1 2">DN04309</strain>
    </source>
</reference>
<keyword evidence="2" id="KW-1185">Reference proteome</keyword>
<dbReference type="Pfam" id="PF08757">
    <property type="entry name" value="CotH"/>
    <property type="match status" value="1"/>
</dbReference>
<proteinExistence type="predicted"/>
<dbReference type="PROSITE" id="PS51257">
    <property type="entry name" value="PROKAR_LIPOPROTEIN"/>
    <property type="match status" value="1"/>
</dbReference>
<comment type="caution">
    <text evidence="1">The sequence shown here is derived from an EMBL/GenBank/DDBJ whole genome shotgun (WGS) entry which is preliminary data.</text>
</comment>
<gene>
    <name evidence="1" type="ORF">H8B04_14805</name>
</gene>
<evidence type="ECO:0000313" key="1">
    <source>
        <dbReference type="EMBL" id="MBD1430811.1"/>
    </source>
</evidence>
<name>A0ABR7YHL4_9SPHI</name>
<protein>
    <submittedName>
        <fullName evidence="1">CotH kinase family protein</fullName>
    </submittedName>
</protein>
<dbReference type="InterPro" id="IPR014867">
    <property type="entry name" value="Spore_coat_CotH_CotH2/3/7"/>
</dbReference>
<dbReference type="EMBL" id="JACOIJ010000039">
    <property type="protein sequence ID" value="MBD1430811.1"/>
    <property type="molecule type" value="Genomic_DNA"/>
</dbReference>
<dbReference type="Proteomes" id="UP000651271">
    <property type="component" value="Unassembled WGS sequence"/>
</dbReference>
<sequence>MSIYKNSWVYFICLFITFSSCSKPPTDTDTVDEEEIIEISEFYFSADKNPSLSADLILTLQNDLYSGNVKKLFAKNLIPTFKSNAQKVLVDGIEQVSGVTVRDFSQPVKYSFVGAKGTKKEITVQLTLTNNITIPHMYVEIDNQEEVVEKEKYLNGTVSILGKDLYSDFYAPTEIRGRGNSTWQQPKKPYRLRLKTKASVLGLPEARNWVLLANFLDPSLMCNAVAMRIGRDLKVPFTNDIIPVDLTINGNYKGSYVLTQHLEVADNRINVTKEGYLFELDTYYDEEFKFRSTNYNLPVMIKSPDLKEQSEVAPIKADFEKLENLISSSNFPDNGYRDKLDINVFAKYLLVYILTGNEELNHPKSTYIHKVPNGKYSFGPIWDFDWAYGFEGAGNHFTNPGRAFFWSNNNIGSRFFQRLLEDTEVKKAFKTHWQNYKTNHFAQLMTFIDEYAEMINESKAKDEQIWKKGKDFAQEVGRLKAYLNARSSYIDNMVTSY</sequence>
<organism evidence="1 2">
    <name type="scientific">Sphingobacterium litopenaei</name>
    <dbReference type="NCBI Taxonomy" id="2763500"/>
    <lineage>
        <taxon>Bacteria</taxon>
        <taxon>Pseudomonadati</taxon>
        <taxon>Bacteroidota</taxon>
        <taxon>Sphingobacteriia</taxon>
        <taxon>Sphingobacteriales</taxon>
        <taxon>Sphingobacteriaceae</taxon>
        <taxon>Sphingobacterium</taxon>
    </lineage>
</organism>
<evidence type="ECO:0000313" key="2">
    <source>
        <dbReference type="Proteomes" id="UP000651271"/>
    </source>
</evidence>
<dbReference type="GO" id="GO:0016301">
    <property type="term" value="F:kinase activity"/>
    <property type="evidence" value="ECO:0007669"/>
    <property type="project" value="UniProtKB-KW"/>
</dbReference>
<accession>A0ABR7YHL4</accession>